<dbReference type="PANTHER" id="PTHR10407:SF15">
    <property type="entry name" value="HUNTINGTIN INTERACTING PROTEIN 1"/>
    <property type="match status" value="1"/>
</dbReference>
<dbReference type="GO" id="GO:0048268">
    <property type="term" value="P:clathrin coat assembly"/>
    <property type="evidence" value="ECO:0007669"/>
    <property type="project" value="TreeGrafter"/>
</dbReference>
<keyword evidence="3" id="KW-1185">Reference proteome</keyword>
<dbReference type="GO" id="GO:0007015">
    <property type="term" value="P:actin filament organization"/>
    <property type="evidence" value="ECO:0007669"/>
    <property type="project" value="TreeGrafter"/>
</dbReference>
<evidence type="ECO:0000259" key="1">
    <source>
        <dbReference type="PROSITE" id="PS50942"/>
    </source>
</evidence>
<evidence type="ECO:0000313" key="2">
    <source>
        <dbReference type="EMBL" id="KAF6206967.1"/>
    </source>
</evidence>
<dbReference type="GO" id="GO:0043325">
    <property type="term" value="F:phosphatidylinositol-3,4-bisphosphate binding"/>
    <property type="evidence" value="ECO:0007669"/>
    <property type="project" value="TreeGrafter"/>
</dbReference>
<dbReference type="PANTHER" id="PTHR10407">
    <property type="entry name" value="HUNTINGTIN INTERACTING PROTEIN 1"/>
    <property type="match status" value="1"/>
</dbReference>
<name>A0A8S9XD89_APOLU</name>
<dbReference type="EMBL" id="WIXP02000008">
    <property type="protein sequence ID" value="KAF6206967.1"/>
    <property type="molecule type" value="Genomic_DNA"/>
</dbReference>
<comment type="caution">
    <text evidence="2">The sequence shown here is derived from an EMBL/GenBank/DDBJ whole genome shotgun (WGS) entry which is preliminary data.</text>
</comment>
<dbReference type="OrthoDB" id="8178130at2759"/>
<dbReference type="Proteomes" id="UP000466442">
    <property type="component" value="Unassembled WGS sequence"/>
</dbReference>
<sequence length="394" mass="44455">MLTDSNSRLTYRPRLSQQRCFGVDNLSRSPGGYSSGHSNLSLSRPIVSINLVVARDLYHVIGSALCGMAVSAFSTKDYMRLAISISKAINQTETPVKEKHVRSAIMGTFHEKCAETFWSVALRLPLQDNRITAWKFCHVLHKVLREGHPQSLPDSVVHVPMIENLGKLWGHLRDCYGKLIQEYCSLLCVKITFHRRNPRIPGNLMLSSDELDAIGENDVNNYFQLCVEMFDYMDDILTLQKSIFGSLDMSRSNSMTTCGQCRLAPLIPMIQDSNQLYDCCVKLMFKLHASLPQDLLSGHRARFMDQFKKLRNFYISASVLQYFKTLIQIPSLPENPPNFLIQSELGSYQTPVVILPPEEEMTFDSIEAPSTAELVDLNSPISNGNTSPDLIAER</sequence>
<dbReference type="InterPro" id="IPR011417">
    <property type="entry name" value="ANTH_dom"/>
</dbReference>
<dbReference type="AlphaFoldDB" id="A0A8S9XD89"/>
<dbReference type="GO" id="GO:0032051">
    <property type="term" value="F:clathrin light chain binding"/>
    <property type="evidence" value="ECO:0007669"/>
    <property type="project" value="TreeGrafter"/>
</dbReference>
<dbReference type="InterPro" id="IPR013809">
    <property type="entry name" value="ENTH"/>
</dbReference>
<dbReference type="PROSITE" id="PS50942">
    <property type="entry name" value="ENTH"/>
    <property type="match status" value="1"/>
</dbReference>
<feature type="domain" description="ENTH" evidence="1">
    <location>
        <begin position="73"/>
        <end position="201"/>
    </location>
</feature>
<dbReference type="GO" id="GO:0051015">
    <property type="term" value="F:actin filament binding"/>
    <property type="evidence" value="ECO:0007669"/>
    <property type="project" value="TreeGrafter"/>
</dbReference>
<protein>
    <recommendedName>
        <fullName evidence="1">ENTH domain-containing protein</fullName>
    </recommendedName>
</protein>
<dbReference type="GO" id="GO:0080025">
    <property type="term" value="F:phosphatidylinositol-3,5-bisphosphate binding"/>
    <property type="evidence" value="ECO:0007669"/>
    <property type="project" value="TreeGrafter"/>
</dbReference>
<dbReference type="FunFam" id="1.25.40.90:FF:000012">
    <property type="entry name" value="Huntingtin interacting protein 1-related"/>
    <property type="match status" value="1"/>
</dbReference>
<dbReference type="SMART" id="SM00273">
    <property type="entry name" value="ENTH"/>
    <property type="match status" value="1"/>
</dbReference>
<dbReference type="GO" id="GO:0006897">
    <property type="term" value="P:endocytosis"/>
    <property type="evidence" value="ECO:0007669"/>
    <property type="project" value="InterPro"/>
</dbReference>
<dbReference type="GO" id="GO:0030136">
    <property type="term" value="C:clathrin-coated vesicle"/>
    <property type="evidence" value="ECO:0007669"/>
    <property type="project" value="TreeGrafter"/>
</dbReference>
<dbReference type="InterPro" id="IPR008942">
    <property type="entry name" value="ENTH_VHS"/>
</dbReference>
<dbReference type="GO" id="GO:0035615">
    <property type="term" value="F:clathrin adaptor activity"/>
    <property type="evidence" value="ECO:0007669"/>
    <property type="project" value="TreeGrafter"/>
</dbReference>
<dbReference type="GO" id="GO:0030864">
    <property type="term" value="C:cortical actin cytoskeleton"/>
    <property type="evidence" value="ECO:0007669"/>
    <property type="project" value="TreeGrafter"/>
</dbReference>
<dbReference type="SUPFAM" id="SSF48464">
    <property type="entry name" value="ENTH/VHS domain"/>
    <property type="match status" value="1"/>
</dbReference>
<proteinExistence type="predicted"/>
<dbReference type="InterPro" id="IPR030224">
    <property type="entry name" value="Sla2_fam"/>
</dbReference>
<reference evidence="2" key="1">
    <citation type="journal article" date="2021" name="Mol. Ecol. Resour.">
        <title>Apolygus lucorum genome provides insights into omnivorousness and mesophyll feeding.</title>
        <authorList>
            <person name="Liu Y."/>
            <person name="Liu H."/>
            <person name="Wang H."/>
            <person name="Huang T."/>
            <person name="Liu B."/>
            <person name="Yang B."/>
            <person name="Yin L."/>
            <person name="Li B."/>
            <person name="Zhang Y."/>
            <person name="Zhang S."/>
            <person name="Jiang F."/>
            <person name="Zhang X."/>
            <person name="Ren Y."/>
            <person name="Wang B."/>
            <person name="Wang S."/>
            <person name="Lu Y."/>
            <person name="Wu K."/>
            <person name="Fan W."/>
            <person name="Wang G."/>
        </authorList>
    </citation>
    <scope>NUCLEOTIDE SEQUENCE</scope>
    <source>
        <strain evidence="2">12Hb</strain>
    </source>
</reference>
<organism evidence="2 3">
    <name type="scientific">Apolygus lucorum</name>
    <name type="common">Small green plant bug</name>
    <name type="synonym">Lygocoris lucorum</name>
    <dbReference type="NCBI Taxonomy" id="248454"/>
    <lineage>
        <taxon>Eukaryota</taxon>
        <taxon>Metazoa</taxon>
        <taxon>Ecdysozoa</taxon>
        <taxon>Arthropoda</taxon>
        <taxon>Hexapoda</taxon>
        <taxon>Insecta</taxon>
        <taxon>Pterygota</taxon>
        <taxon>Neoptera</taxon>
        <taxon>Paraneoptera</taxon>
        <taxon>Hemiptera</taxon>
        <taxon>Heteroptera</taxon>
        <taxon>Panheteroptera</taxon>
        <taxon>Cimicomorpha</taxon>
        <taxon>Miridae</taxon>
        <taxon>Mirini</taxon>
        <taxon>Apolygus</taxon>
    </lineage>
</organism>
<dbReference type="CDD" id="cd17006">
    <property type="entry name" value="ANTH_N_HIP1_like"/>
    <property type="match status" value="1"/>
</dbReference>
<accession>A0A8S9XD89</accession>
<dbReference type="Pfam" id="PF07651">
    <property type="entry name" value="ANTH"/>
    <property type="match status" value="1"/>
</dbReference>
<dbReference type="Gene3D" id="1.25.40.90">
    <property type="match status" value="1"/>
</dbReference>
<gene>
    <name evidence="2" type="ORF">GE061_018204</name>
</gene>
<evidence type="ECO:0000313" key="3">
    <source>
        <dbReference type="Proteomes" id="UP000466442"/>
    </source>
</evidence>